<name>K1U4E8_9ZZZZ</name>
<accession>K1U4E8</accession>
<comment type="caution">
    <text evidence="1">The sequence shown here is derived from an EMBL/GenBank/DDBJ whole genome shotgun (WGS) entry which is preliminary data.</text>
</comment>
<organism evidence="1">
    <name type="scientific">human gut metagenome</name>
    <dbReference type="NCBI Taxonomy" id="408170"/>
    <lineage>
        <taxon>unclassified sequences</taxon>
        <taxon>metagenomes</taxon>
        <taxon>organismal metagenomes</taxon>
    </lineage>
</organism>
<proteinExistence type="predicted"/>
<dbReference type="EMBL" id="AJWZ01001101">
    <property type="protein sequence ID" value="EKC74839.1"/>
    <property type="molecule type" value="Genomic_DNA"/>
</dbReference>
<dbReference type="AlphaFoldDB" id="K1U4E8"/>
<feature type="non-terminal residue" evidence="1">
    <location>
        <position position="25"/>
    </location>
</feature>
<protein>
    <submittedName>
        <fullName evidence="1">Uncharacterized protein</fullName>
    </submittedName>
</protein>
<gene>
    <name evidence="1" type="ORF">OBE_01644</name>
</gene>
<evidence type="ECO:0000313" key="1">
    <source>
        <dbReference type="EMBL" id="EKC74839.1"/>
    </source>
</evidence>
<reference evidence="1" key="1">
    <citation type="journal article" date="2013" name="Environ. Microbiol.">
        <title>Microbiota from the distal guts of lean and obese adolescents exhibit partial functional redundancy besides clear differences in community structure.</title>
        <authorList>
            <person name="Ferrer M."/>
            <person name="Ruiz A."/>
            <person name="Lanza F."/>
            <person name="Haange S.B."/>
            <person name="Oberbach A."/>
            <person name="Till H."/>
            <person name="Bargiela R."/>
            <person name="Campoy C."/>
            <person name="Segura M.T."/>
            <person name="Richter M."/>
            <person name="von Bergen M."/>
            <person name="Seifert J."/>
            <person name="Suarez A."/>
        </authorList>
    </citation>
    <scope>NUCLEOTIDE SEQUENCE</scope>
</reference>
<sequence length="25" mass="2927">MGIRAQWSKPWTITTKDSDFSTELQ</sequence>